<evidence type="ECO:0000313" key="2">
    <source>
        <dbReference type="EMBL" id="EAA16822.1"/>
    </source>
</evidence>
<keyword evidence="1" id="KW-0812">Transmembrane</keyword>
<sequence>VNNCITYFNIYGTPLPRDYKLYSIIMDDDICGNFVVLRTYLPDELGESAKIDFKSSSSLKKYCPNGNCNTNLDKIMAGFLWLFEENCSKFQKTPSDENKMITIFLYIISWLSYKLNQNSEYNFTTINDFYTKHVNDNQQYTSIINDVSKCTNFKKIIDKQKDFLNINIEDMSNFYDAFKLLCNIHDNVTRNVYDNTLSGNAIHFFNKYSEINDYYNIENTLYSKILSFLSTDYNNLKTKCDKNLDQSKKFPILPTERATKTFLRQSSIQISVVPMTFIFCALLIYLGIVYKVNNKPNKNILFKIYIITIKLTFIFYYFYISDSKTQFKNQKNNEENKSLIYDSKSSDYLGIVIMIDIF</sequence>
<feature type="transmembrane region" description="Helical" evidence="1">
    <location>
        <begin position="268"/>
        <end position="288"/>
    </location>
</feature>
<keyword evidence="1" id="KW-0472">Membrane</keyword>
<protein>
    <submittedName>
        <fullName evidence="2">Yir1 protein</fullName>
    </submittedName>
</protein>
<keyword evidence="3" id="KW-1185">Reference proteome</keyword>
<gene>
    <name evidence="2" type="ORF">PY04883</name>
</gene>
<dbReference type="InParanoid" id="Q7RF28"/>
<evidence type="ECO:0000256" key="1">
    <source>
        <dbReference type="SAM" id="Phobius"/>
    </source>
</evidence>
<comment type="caution">
    <text evidence="2">The sequence shown here is derived from an EMBL/GenBank/DDBJ whole genome shotgun (WGS) entry which is preliminary data.</text>
</comment>
<dbReference type="EMBL" id="AABL01001512">
    <property type="protein sequence ID" value="EAA16822.1"/>
    <property type="molecule type" value="Genomic_DNA"/>
</dbReference>
<dbReference type="NCBIfam" id="TIGR01590">
    <property type="entry name" value="yir-bir-cir_Pla"/>
    <property type="match status" value="1"/>
</dbReference>
<dbReference type="AlphaFoldDB" id="Q7RF28"/>
<proteinExistence type="predicted"/>
<dbReference type="Proteomes" id="UP000008553">
    <property type="component" value="Unassembled WGS sequence"/>
</dbReference>
<reference evidence="2 3" key="1">
    <citation type="journal article" date="2002" name="Nature">
        <title>Genome sequence and comparative analysis of the model rodent malaria parasite Plasmodium yoelii yoelii.</title>
        <authorList>
            <person name="Carlton J.M."/>
            <person name="Angiuoli S.V."/>
            <person name="Suh B.B."/>
            <person name="Kooij T.W."/>
            <person name="Pertea M."/>
            <person name="Silva J.C."/>
            <person name="Ermolaeva M.D."/>
            <person name="Allen J.E."/>
            <person name="Selengut J.D."/>
            <person name="Koo H.L."/>
            <person name="Peterson J.D."/>
            <person name="Pop M."/>
            <person name="Kosack D.S."/>
            <person name="Shumway M.F."/>
            <person name="Bidwell S.L."/>
            <person name="Shallom S.J."/>
            <person name="van Aken S.E."/>
            <person name="Riedmuller S.B."/>
            <person name="Feldblyum T.V."/>
            <person name="Cho J.K."/>
            <person name="Quackenbush J."/>
            <person name="Sedegah M."/>
            <person name="Shoaibi A."/>
            <person name="Cummings L.M."/>
            <person name="Florens L."/>
            <person name="Yates J.R."/>
            <person name="Raine J.D."/>
            <person name="Sinden R.E."/>
            <person name="Harris M.A."/>
            <person name="Cunningham D.A."/>
            <person name="Preiser P.R."/>
            <person name="Bergman L.W."/>
            <person name="Vaidya A.B."/>
            <person name="van Lin L.H."/>
            <person name="Janse C.J."/>
            <person name="Waters A.P."/>
            <person name="Smith H.O."/>
            <person name="White O.R."/>
            <person name="Salzberg S.L."/>
            <person name="Venter J.C."/>
            <person name="Fraser C.M."/>
            <person name="Hoffman S.L."/>
            <person name="Gardner M.J."/>
            <person name="Carucci D.J."/>
        </authorList>
    </citation>
    <scope>NUCLEOTIDE SEQUENCE [LARGE SCALE GENOMIC DNA]</scope>
    <source>
        <strain evidence="2 3">17XNL</strain>
    </source>
</reference>
<feature type="non-terminal residue" evidence="2">
    <location>
        <position position="1"/>
    </location>
</feature>
<keyword evidence="1" id="KW-1133">Transmembrane helix</keyword>
<organism evidence="2 3">
    <name type="scientific">Plasmodium yoelii yoelii</name>
    <dbReference type="NCBI Taxonomy" id="73239"/>
    <lineage>
        <taxon>Eukaryota</taxon>
        <taxon>Sar</taxon>
        <taxon>Alveolata</taxon>
        <taxon>Apicomplexa</taxon>
        <taxon>Aconoidasida</taxon>
        <taxon>Haemosporida</taxon>
        <taxon>Plasmodiidae</taxon>
        <taxon>Plasmodium</taxon>
        <taxon>Plasmodium (Vinckeia)</taxon>
    </lineage>
</organism>
<evidence type="ECO:0000313" key="3">
    <source>
        <dbReference type="Proteomes" id="UP000008553"/>
    </source>
</evidence>
<feature type="transmembrane region" description="Helical" evidence="1">
    <location>
        <begin position="300"/>
        <end position="319"/>
    </location>
</feature>
<dbReference type="InterPro" id="IPR006477">
    <property type="entry name" value="Yir_bir_cir"/>
</dbReference>
<accession>Q7RF28</accession>
<dbReference type="Pfam" id="PF06022">
    <property type="entry name" value="Cir_Bir_Yir"/>
    <property type="match status" value="1"/>
</dbReference>
<dbReference type="PaxDb" id="73239-Q7RF28"/>
<name>Q7RF28_PLAYO</name>